<keyword evidence="3" id="KW-0645">Protease</keyword>
<evidence type="ECO:0000313" key="3">
    <source>
        <dbReference type="EMBL" id="SMD26771.1"/>
    </source>
</evidence>
<dbReference type="PROSITE" id="PS00640">
    <property type="entry name" value="THIOL_PROTEASE_ASN"/>
    <property type="match status" value="1"/>
</dbReference>
<dbReference type="GO" id="GO:0006508">
    <property type="term" value="P:proteolysis"/>
    <property type="evidence" value="ECO:0007669"/>
    <property type="project" value="UniProtKB-KW"/>
</dbReference>
<dbReference type="InterPro" id="IPR039417">
    <property type="entry name" value="Peptidase_C1A_papain-like"/>
</dbReference>
<comment type="similarity">
    <text evidence="1">Belongs to the peptidase C1 family.</text>
</comment>
<dbReference type="PANTHER" id="PTHR12411">
    <property type="entry name" value="CYSTEINE PROTEASE FAMILY C1-RELATED"/>
    <property type="match status" value="1"/>
</dbReference>
<dbReference type="Proteomes" id="UP000192674">
    <property type="component" value="Unassembled WGS sequence"/>
</dbReference>
<evidence type="ECO:0000313" key="4">
    <source>
        <dbReference type="Proteomes" id="UP000192674"/>
    </source>
</evidence>
<reference evidence="3 4" key="1">
    <citation type="submission" date="2017-04" db="EMBL/GenBank/DDBJ databases">
        <authorList>
            <person name="Afonso C.L."/>
            <person name="Miller P.J."/>
            <person name="Scott M.A."/>
            <person name="Spackman E."/>
            <person name="Goraichik I."/>
            <person name="Dimitrov K.M."/>
            <person name="Suarez D.L."/>
            <person name="Swayne D.E."/>
        </authorList>
    </citation>
    <scope>NUCLEOTIDE SEQUENCE [LARGE SCALE GENOMIC DNA]</scope>
    <source>
        <strain evidence="3 4">DSM 43828</strain>
    </source>
</reference>
<dbReference type="CDD" id="cd02248">
    <property type="entry name" value="Peptidase_C1A"/>
    <property type="match status" value="1"/>
</dbReference>
<protein>
    <submittedName>
        <fullName evidence="3">Papain family cysteine protease</fullName>
    </submittedName>
</protein>
<dbReference type="Pfam" id="PF00112">
    <property type="entry name" value="Peptidase_C1"/>
    <property type="match status" value="1"/>
</dbReference>
<dbReference type="OrthoDB" id="5289073at2"/>
<dbReference type="InterPro" id="IPR000668">
    <property type="entry name" value="Peptidase_C1A_C"/>
</dbReference>
<dbReference type="Gene3D" id="3.90.70.10">
    <property type="entry name" value="Cysteine proteinases"/>
    <property type="match status" value="1"/>
</dbReference>
<feature type="domain" description="Peptidase C1A papain C-terminal" evidence="2">
    <location>
        <begin position="84"/>
        <end position="299"/>
    </location>
</feature>
<sequence>MSRPHEPEIAAIRDSLAAFGDPWQVGETRLSRLPERLRRVRLGVPAPEQTDIDARAGQAERMAAEALEAVGQQVVAATAPASTLPKSFDLREVSGRDFVTSVKDQGSCGSSVSFGTLAALETTAAYTRGAPGLNLDLSEAHLFHSHARARGYTSDSGSWPDDLFDDAATKGVTFEDYFPYQDNGSGAANPDWPNRLAKAAGVTDLTGNPAAIKQHIFGYGAVATCFVVYADFFHYRGGVYKHTTDRLAGGHCAALIGWDDDSQCWIAKNSWGTTWGEDGFFRIAYGECFIEDYPSPRPTVFGCTAVHLRAWLPAQRALRLFATANDANGWAYLENLGWTHLAGGPHSTTNKLAMLTHARASGHPVTPFINGNELSTVQVAD</sequence>
<dbReference type="EMBL" id="FWXV01000017">
    <property type="protein sequence ID" value="SMD26771.1"/>
    <property type="molecule type" value="Genomic_DNA"/>
</dbReference>
<accession>A0A1Y5YAE1</accession>
<dbReference type="RefSeq" id="WP_084434462.1">
    <property type="nucleotide sequence ID" value="NZ_FWXV01000017.1"/>
</dbReference>
<dbReference type="SMART" id="SM00645">
    <property type="entry name" value="Pept_C1"/>
    <property type="match status" value="1"/>
</dbReference>
<dbReference type="SUPFAM" id="SSF54001">
    <property type="entry name" value="Cysteine proteinases"/>
    <property type="match status" value="1"/>
</dbReference>
<proteinExistence type="inferred from homology"/>
<gene>
    <name evidence="3" type="ORF">SAMN05661093_10358</name>
</gene>
<dbReference type="GO" id="GO:0008234">
    <property type="term" value="F:cysteine-type peptidase activity"/>
    <property type="evidence" value="ECO:0007669"/>
    <property type="project" value="InterPro"/>
</dbReference>
<keyword evidence="3" id="KW-0378">Hydrolase</keyword>
<evidence type="ECO:0000256" key="1">
    <source>
        <dbReference type="ARBA" id="ARBA00008455"/>
    </source>
</evidence>
<dbReference type="InterPro" id="IPR013128">
    <property type="entry name" value="Peptidase_C1A"/>
</dbReference>
<evidence type="ECO:0000259" key="2">
    <source>
        <dbReference type="SMART" id="SM00645"/>
    </source>
</evidence>
<keyword evidence="4" id="KW-1185">Reference proteome</keyword>
<dbReference type="InterPro" id="IPR038765">
    <property type="entry name" value="Papain-like_cys_pep_sf"/>
</dbReference>
<organism evidence="3 4">
    <name type="scientific">Kibdelosporangium aridum</name>
    <dbReference type="NCBI Taxonomy" id="2030"/>
    <lineage>
        <taxon>Bacteria</taxon>
        <taxon>Bacillati</taxon>
        <taxon>Actinomycetota</taxon>
        <taxon>Actinomycetes</taxon>
        <taxon>Pseudonocardiales</taxon>
        <taxon>Pseudonocardiaceae</taxon>
        <taxon>Kibdelosporangium</taxon>
    </lineage>
</organism>
<dbReference type="InterPro" id="IPR025661">
    <property type="entry name" value="Pept_asp_AS"/>
</dbReference>
<name>A0A1Y5YAE1_KIBAR</name>
<dbReference type="AlphaFoldDB" id="A0A1Y5YAE1"/>